<gene>
    <name evidence="1" type="ORF">Q8F55_004865</name>
</gene>
<dbReference type="EMBL" id="JBBXJM010000004">
    <property type="protein sequence ID" value="KAL1408068.1"/>
    <property type="molecule type" value="Genomic_DNA"/>
</dbReference>
<comment type="caution">
    <text evidence="1">The sequence shown here is derived from an EMBL/GenBank/DDBJ whole genome shotgun (WGS) entry which is preliminary data.</text>
</comment>
<sequence length="373" mass="41696">MTQPTVGAPSAPAGLKPLKPAGQRFLENPALLQSILQLSDTVTLAQLTRTCRKLYYAAGKELYHGIWVGGMDDPGLVGLGPLINAHKDPSLRRKVLRRSIPAPKYKTHLMGRIKVVTIEGPHDQWCKLPPAVFKYLFRNVNVVRVAPQQSGSSDSRTQEAPGTEYACTRAHCQFMSLPKLHKVVFRNLFSPSLPYPPNAKAKIQTDDLVIVLPTEHQFSAAGTPDAGMDDLWRHVWRVNTIKIVMMPTLETRRWSKPLIPSGDDDNLPLTLGRIAAFSARCDLEVYGLEMVRISRNIPDDEDEEARQCATERMIEYLEDGMDNCRNNADGVGNIKYGTLIDYAEDARPRIYEVEEGDLWDLGLYDETGADVWG</sequence>
<organism evidence="1 2">
    <name type="scientific">Vanrija albida</name>
    <dbReference type="NCBI Taxonomy" id="181172"/>
    <lineage>
        <taxon>Eukaryota</taxon>
        <taxon>Fungi</taxon>
        <taxon>Dikarya</taxon>
        <taxon>Basidiomycota</taxon>
        <taxon>Agaricomycotina</taxon>
        <taxon>Tremellomycetes</taxon>
        <taxon>Trichosporonales</taxon>
        <taxon>Trichosporonaceae</taxon>
        <taxon>Vanrija</taxon>
    </lineage>
</organism>
<proteinExistence type="predicted"/>
<evidence type="ECO:0008006" key="3">
    <source>
        <dbReference type="Google" id="ProtNLM"/>
    </source>
</evidence>
<dbReference type="Proteomes" id="UP001565368">
    <property type="component" value="Unassembled WGS sequence"/>
</dbReference>
<name>A0ABR3Q014_9TREE</name>
<dbReference type="GeneID" id="95985908"/>
<protein>
    <recommendedName>
        <fullName evidence="3">F-box domain-containing protein</fullName>
    </recommendedName>
</protein>
<dbReference type="RefSeq" id="XP_069208012.1">
    <property type="nucleotide sequence ID" value="XM_069353370.1"/>
</dbReference>
<evidence type="ECO:0000313" key="1">
    <source>
        <dbReference type="EMBL" id="KAL1408068.1"/>
    </source>
</evidence>
<evidence type="ECO:0000313" key="2">
    <source>
        <dbReference type="Proteomes" id="UP001565368"/>
    </source>
</evidence>
<reference evidence="1 2" key="1">
    <citation type="submission" date="2023-08" db="EMBL/GenBank/DDBJ databases">
        <title>Annotated Genome Sequence of Vanrija albida AlHP1.</title>
        <authorList>
            <person name="Herzog R."/>
        </authorList>
    </citation>
    <scope>NUCLEOTIDE SEQUENCE [LARGE SCALE GENOMIC DNA]</scope>
    <source>
        <strain evidence="1 2">AlHP1</strain>
    </source>
</reference>
<keyword evidence="2" id="KW-1185">Reference proteome</keyword>
<accession>A0ABR3Q014</accession>